<comment type="caution">
    <text evidence="3">The sequence shown here is derived from an EMBL/GenBank/DDBJ whole genome shotgun (WGS) entry which is preliminary data.</text>
</comment>
<name>A0AAN6F5H4_9PEZI</name>
<dbReference type="Pfam" id="PF12770">
    <property type="entry name" value="CHAT"/>
    <property type="match status" value="1"/>
</dbReference>
<sequence>MDFIHLTEYFGGTVFADDYRTNLKEARERFAALEARVPTELQEMDRSGLLLAFPEHPQFFKLHAIVLFQEEISYWDDLSWWEGATKFPSIASYFHKLSLQYRLAGNASNARSFLFGIYEDALKKGDRVAAANCQLQLGDAILSPPFTSPSALNLVTVTCEVGWNNDMWDRKEHEFPLKQDVEAMHCYQQAHSHFKAGGSGRGMAAVLLRYASLDLADAIMDPTQQDAKAQKYLVQSAYDHLIAAKTLFEGDITNSLIVNGHLAICDVIRGDPPKALKISFDIGDAGRRTGNTCTSEFVGFLHLRLARRLAFDEAREQHALMLCACATACFKGLNDPYLELHAVTAFAQFHQRRGDIPMARKHVEKGRKLLELVARCFDELIAQVRSLRSSHEDQEQPWLVSDLNKLQGERTSCITEVDCLALAIDSSGQNTQNRFLEQKTTSSSLNQSSRLPSASSIQAQLQSFKSQFSGLILSLPANLQPLYLEAMGIDNWHQRYEDVIKGRREELVIKADIDAAEKHLIDFLTELEESSSSSEHSKIMKTAIFLYLGEFDKARSTIISILPTTFGGTKKPLPERKGMDKQVKDVIDDVKRQTFNKAIALCFAAKDWEHGMSGVQDMPQRHPTSLDDKKSCEDPHVWYNMVWIASTLEQSGNIGQAFEWYLNAFYVVEAHRQQLADSSDRREILSTISSGELFLGMARVALRFSRFPDGASGPSQYWTLNPAEWKDQCLRFLELGRSRTLLDLLIAQDLAPQDFRDRSEYSYQLRLEEVVSSTEDTAEIKSQSRADNEPESRERYLECLHDELLTELRSQSLSKLLPESAIIRESNAKLYQCIPEAAIVLHISSSREGLMILCITSQGIIDDHNAEMTSHHLDKHIFRYTKSFRDVRSAEPSDLPALTTCDHHLQAISDEIIKPIARHIETKEHVIFVPSPSLNKLPLCALIFNEKPLFLSKDVSRVPSLSVLQHLADQKHYPNKKVNVIYKDPDPTRGDALGFSTAAAIHVASSFGAKPQAANGEFTQDNFIRMYEQSDILLVATHGTQSPKSAWESSLLLQPPFRVLDLARMHSNASLIIFEACVSGLGEESIGNDLLGFSHAVLASGATAFLGGLWRVSDEASALLMLFLFEEFRSGERSKSLARCWRNAQKKLAS</sequence>
<feature type="domain" description="CHAT" evidence="2">
    <location>
        <begin position="905"/>
        <end position="1148"/>
    </location>
</feature>
<evidence type="ECO:0000256" key="1">
    <source>
        <dbReference type="SAM" id="Coils"/>
    </source>
</evidence>
<dbReference type="InterPro" id="IPR024983">
    <property type="entry name" value="CHAT_dom"/>
</dbReference>
<dbReference type="Proteomes" id="UP001168146">
    <property type="component" value="Unassembled WGS sequence"/>
</dbReference>
<feature type="coiled-coil region" evidence="1">
    <location>
        <begin position="16"/>
        <end position="43"/>
    </location>
</feature>
<evidence type="ECO:0000313" key="3">
    <source>
        <dbReference type="EMBL" id="KAK0303336.1"/>
    </source>
</evidence>
<evidence type="ECO:0000259" key="2">
    <source>
        <dbReference type="Pfam" id="PF12770"/>
    </source>
</evidence>
<organism evidence="3 4">
    <name type="scientific">Friedmanniomyces endolithicus</name>
    <dbReference type="NCBI Taxonomy" id="329885"/>
    <lineage>
        <taxon>Eukaryota</taxon>
        <taxon>Fungi</taxon>
        <taxon>Dikarya</taxon>
        <taxon>Ascomycota</taxon>
        <taxon>Pezizomycotina</taxon>
        <taxon>Dothideomycetes</taxon>
        <taxon>Dothideomycetidae</taxon>
        <taxon>Mycosphaerellales</taxon>
        <taxon>Teratosphaeriaceae</taxon>
        <taxon>Friedmanniomyces</taxon>
    </lineage>
</organism>
<reference evidence="3" key="1">
    <citation type="submission" date="2021-12" db="EMBL/GenBank/DDBJ databases">
        <title>Black yeast isolated from Biological Soil Crust.</title>
        <authorList>
            <person name="Kurbessoian T."/>
        </authorList>
    </citation>
    <scope>NUCLEOTIDE SEQUENCE</scope>
    <source>
        <strain evidence="3">CCFEE 5208</strain>
    </source>
</reference>
<proteinExistence type="predicted"/>
<evidence type="ECO:0000313" key="4">
    <source>
        <dbReference type="Proteomes" id="UP001168146"/>
    </source>
</evidence>
<dbReference type="AlphaFoldDB" id="A0AAN6F5H4"/>
<dbReference type="EMBL" id="JASUXU010000151">
    <property type="protein sequence ID" value="KAK0303336.1"/>
    <property type="molecule type" value="Genomic_DNA"/>
</dbReference>
<keyword evidence="1" id="KW-0175">Coiled coil</keyword>
<protein>
    <recommendedName>
        <fullName evidence="2">CHAT domain-containing protein</fullName>
    </recommendedName>
</protein>
<accession>A0AAN6F5H4</accession>
<gene>
    <name evidence="3" type="ORF">LTR82_017579</name>
</gene>